<dbReference type="AlphaFoldDB" id="A0A847J4K5"/>
<sequence>MKTFEEIVEFFRSKERFDCYPHDLRFNREFMPPDKIPIVGSTDNGKDSEGVEIYQEVLLPKFIEFTEGEGFDLLNYDKRQSKNNFSDLYEKSIKEFNENLSPLVFRDNIYFLRIKSKKLTGLPKDAMSHLELKELFNYEYYRVNEQSFFKIITAYNNLYEFNAKRAKTKPLIAIIIMLLVIISILLTIKI</sequence>
<feature type="transmembrane region" description="Helical" evidence="1">
    <location>
        <begin position="171"/>
        <end position="188"/>
    </location>
</feature>
<evidence type="ECO:0000256" key="1">
    <source>
        <dbReference type="SAM" id="Phobius"/>
    </source>
</evidence>
<dbReference type="EMBL" id="JAAYVO010000137">
    <property type="protein sequence ID" value="NLH36327.1"/>
    <property type="molecule type" value="Genomic_DNA"/>
</dbReference>
<comment type="caution">
    <text evidence="2">The sequence shown here is derived from an EMBL/GenBank/DDBJ whole genome shotgun (WGS) entry which is preliminary data.</text>
</comment>
<keyword evidence="1" id="KW-0472">Membrane</keyword>
<evidence type="ECO:0000313" key="3">
    <source>
        <dbReference type="Proteomes" id="UP000559962"/>
    </source>
</evidence>
<name>A0A847J4K5_9LACT</name>
<keyword evidence="1" id="KW-1133">Transmembrane helix</keyword>
<organism evidence="2 3">
    <name type="scientific">Pseudolactococcus chungangensis</name>
    <dbReference type="NCBI Taxonomy" id="451457"/>
    <lineage>
        <taxon>Bacteria</taxon>
        <taxon>Bacillati</taxon>
        <taxon>Bacillota</taxon>
        <taxon>Bacilli</taxon>
        <taxon>Lactobacillales</taxon>
        <taxon>Streptococcaceae</taxon>
        <taxon>Pseudolactococcus</taxon>
    </lineage>
</organism>
<proteinExistence type="predicted"/>
<dbReference type="Proteomes" id="UP000559962">
    <property type="component" value="Unassembled WGS sequence"/>
</dbReference>
<protein>
    <submittedName>
        <fullName evidence="2">Uncharacterized protein</fullName>
    </submittedName>
</protein>
<reference evidence="2 3" key="1">
    <citation type="journal article" date="2020" name="Biotechnol. Biofuels">
        <title>New insights from the biogas microbiome by comprehensive genome-resolved metagenomics of nearly 1600 species originating from multiple anaerobic digesters.</title>
        <authorList>
            <person name="Campanaro S."/>
            <person name="Treu L."/>
            <person name="Rodriguez-R L.M."/>
            <person name="Kovalovszki A."/>
            <person name="Ziels R.M."/>
            <person name="Maus I."/>
            <person name="Zhu X."/>
            <person name="Kougias P.G."/>
            <person name="Basile A."/>
            <person name="Luo G."/>
            <person name="Schluter A."/>
            <person name="Konstantinidis K.T."/>
            <person name="Angelidaki I."/>
        </authorList>
    </citation>
    <scope>NUCLEOTIDE SEQUENCE [LARGE SCALE GENOMIC DNA]</scope>
    <source>
        <strain evidence="2">AS27yjCOA_61</strain>
    </source>
</reference>
<keyword evidence="1" id="KW-0812">Transmembrane</keyword>
<gene>
    <name evidence="2" type="ORF">GX453_09985</name>
</gene>
<evidence type="ECO:0000313" key="2">
    <source>
        <dbReference type="EMBL" id="NLH36327.1"/>
    </source>
</evidence>
<accession>A0A847J4K5</accession>